<dbReference type="PANTHER" id="PTHR13476">
    <property type="entry name" value="CHROMATIN MODIFICATION-RELATED PROTEIN MEAF6"/>
    <property type="match status" value="1"/>
</dbReference>
<keyword evidence="4" id="KW-0805">Transcription regulation</keyword>
<evidence type="ECO:0000256" key="2">
    <source>
        <dbReference type="ARBA" id="ARBA00010916"/>
    </source>
</evidence>
<feature type="compositionally biased region" description="Low complexity" evidence="8">
    <location>
        <begin position="7"/>
        <end position="21"/>
    </location>
</feature>
<dbReference type="Pfam" id="PF09340">
    <property type="entry name" value="NuA4"/>
    <property type="match status" value="1"/>
</dbReference>
<keyword evidence="6" id="KW-0804">Transcription</keyword>
<keyword evidence="10" id="KW-1185">Reference proteome</keyword>
<keyword evidence="3" id="KW-0156">Chromatin regulator</keyword>
<proteinExistence type="inferred from homology"/>
<feature type="compositionally biased region" description="Basic residues" evidence="8">
    <location>
        <begin position="22"/>
        <end position="32"/>
    </location>
</feature>
<organism evidence="9 10">
    <name type="scientific">Coccomyxa viridis</name>
    <dbReference type="NCBI Taxonomy" id="1274662"/>
    <lineage>
        <taxon>Eukaryota</taxon>
        <taxon>Viridiplantae</taxon>
        <taxon>Chlorophyta</taxon>
        <taxon>core chlorophytes</taxon>
        <taxon>Trebouxiophyceae</taxon>
        <taxon>Trebouxiophyceae incertae sedis</taxon>
        <taxon>Coccomyxaceae</taxon>
        <taxon>Coccomyxa</taxon>
    </lineage>
</organism>
<evidence type="ECO:0000256" key="3">
    <source>
        <dbReference type="ARBA" id="ARBA00022853"/>
    </source>
</evidence>
<evidence type="ECO:0000256" key="7">
    <source>
        <dbReference type="ARBA" id="ARBA00023242"/>
    </source>
</evidence>
<comment type="similarity">
    <text evidence="2">Belongs to the EAF6 family.</text>
</comment>
<dbReference type="EMBL" id="CAUYUE010000013">
    <property type="protein sequence ID" value="CAK0785959.1"/>
    <property type="molecule type" value="Genomic_DNA"/>
</dbReference>
<dbReference type="AlphaFoldDB" id="A0AAV1IIZ3"/>
<protein>
    <recommendedName>
        <fullName evidence="11">Chromatin modification-related protein EAF6</fullName>
    </recommendedName>
</protein>
<dbReference type="GO" id="GO:0006325">
    <property type="term" value="P:chromatin organization"/>
    <property type="evidence" value="ECO:0007669"/>
    <property type="project" value="UniProtKB-KW"/>
</dbReference>
<evidence type="ECO:0000256" key="6">
    <source>
        <dbReference type="ARBA" id="ARBA00023163"/>
    </source>
</evidence>
<sequence length="146" mass="16297">MGKKQPKSPAKPAKPHSATKPSKGKASGKKRPASAAILRDDAINEAEQKRSRLQENLWALEKQIYDIETRYLTDANPRGNAVRGYEGFLNPREGRMRRSAIKRDDRLFSNSSATGCRHLADAPATEPAPDQDQTEEMVENLQEVQI</sequence>
<evidence type="ECO:0000256" key="4">
    <source>
        <dbReference type="ARBA" id="ARBA00023015"/>
    </source>
</evidence>
<reference evidence="9 10" key="1">
    <citation type="submission" date="2023-10" db="EMBL/GenBank/DDBJ databases">
        <authorList>
            <person name="Maclean D."/>
            <person name="Macfadyen A."/>
        </authorList>
    </citation>
    <scope>NUCLEOTIDE SEQUENCE [LARGE SCALE GENOMIC DNA]</scope>
</reference>
<dbReference type="GO" id="GO:0000123">
    <property type="term" value="C:histone acetyltransferase complex"/>
    <property type="evidence" value="ECO:0007669"/>
    <property type="project" value="InterPro"/>
</dbReference>
<name>A0AAV1IIZ3_9CHLO</name>
<dbReference type="Proteomes" id="UP001314263">
    <property type="component" value="Unassembled WGS sequence"/>
</dbReference>
<evidence type="ECO:0000256" key="5">
    <source>
        <dbReference type="ARBA" id="ARBA00023054"/>
    </source>
</evidence>
<comment type="caution">
    <text evidence="9">The sequence shown here is derived from an EMBL/GenBank/DDBJ whole genome shotgun (WGS) entry which is preliminary data.</text>
</comment>
<accession>A0AAV1IIZ3</accession>
<evidence type="ECO:0000256" key="8">
    <source>
        <dbReference type="SAM" id="MobiDB-lite"/>
    </source>
</evidence>
<evidence type="ECO:0008006" key="11">
    <source>
        <dbReference type="Google" id="ProtNLM"/>
    </source>
</evidence>
<dbReference type="InterPro" id="IPR015418">
    <property type="entry name" value="Eaf6"/>
</dbReference>
<evidence type="ECO:0000313" key="9">
    <source>
        <dbReference type="EMBL" id="CAK0785959.1"/>
    </source>
</evidence>
<gene>
    <name evidence="9" type="ORF">CVIRNUC_009172</name>
</gene>
<keyword evidence="7" id="KW-0539">Nucleus</keyword>
<evidence type="ECO:0000313" key="10">
    <source>
        <dbReference type="Proteomes" id="UP001314263"/>
    </source>
</evidence>
<feature type="region of interest" description="Disordered" evidence="8">
    <location>
        <begin position="96"/>
        <end position="146"/>
    </location>
</feature>
<keyword evidence="5" id="KW-0175">Coiled coil</keyword>
<feature type="region of interest" description="Disordered" evidence="8">
    <location>
        <begin position="1"/>
        <end position="41"/>
    </location>
</feature>
<comment type="subcellular location">
    <subcellularLocation>
        <location evidence="1">Nucleus</location>
    </subcellularLocation>
</comment>
<evidence type="ECO:0000256" key="1">
    <source>
        <dbReference type="ARBA" id="ARBA00004123"/>
    </source>
</evidence>
<feature type="compositionally biased region" description="Basic and acidic residues" evidence="8">
    <location>
        <begin position="96"/>
        <end position="107"/>
    </location>
</feature>
<dbReference type="GO" id="GO:0005634">
    <property type="term" value="C:nucleus"/>
    <property type="evidence" value="ECO:0007669"/>
    <property type="project" value="UniProtKB-SubCell"/>
</dbReference>